<evidence type="ECO:0000313" key="1">
    <source>
        <dbReference type="EnsemblPlants" id="OB02G45210.1"/>
    </source>
</evidence>
<dbReference type="Gramene" id="OB02G45210.1">
    <property type="protein sequence ID" value="OB02G45210.1"/>
    <property type="gene ID" value="OB02G45210"/>
</dbReference>
<accession>J3LIQ4</accession>
<dbReference type="HOGENOM" id="CLU_1477327_0_0_1"/>
<dbReference type="OrthoDB" id="529273at2759"/>
<proteinExistence type="predicted"/>
<gene>
    <name evidence="1" type="primary">LOC102706636</name>
</gene>
<name>J3LIQ4_ORYBR</name>
<dbReference type="EnsemblPlants" id="OB02G45210.1">
    <property type="protein sequence ID" value="OB02G45210.1"/>
    <property type="gene ID" value="OB02G45210"/>
</dbReference>
<dbReference type="STRING" id="4533.J3LIQ4"/>
<dbReference type="PANTHER" id="PTHR20961">
    <property type="entry name" value="GLYCOSYLTRANSFERASE"/>
    <property type="match status" value="1"/>
</dbReference>
<keyword evidence="2" id="KW-1185">Reference proteome</keyword>
<sequence length="183" mass="20793">MCFHGAVVDIRMHKEFSINPTREPAGHSMPEFTKFLHETFSLPRDAPVSFKPGDETMKPRMMVISRRHPRKLMNVDEVVRAAERVGFEVVIDHPPMEHIGKVYFGDPTEDMQLKYIAYSAGVDESTLVETLGRDHPAVRVPESVHQSGLGKVAEHHLGKQDIRLDLARFEPVLRSAMDLLKEN</sequence>
<dbReference type="KEGG" id="obr:102706636"/>
<dbReference type="Proteomes" id="UP000006038">
    <property type="component" value="Unassembled WGS sequence"/>
</dbReference>
<dbReference type="InterPro" id="IPR007657">
    <property type="entry name" value="Glycosyltransferase_61"/>
</dbReference>
<evidence type="ECO:0000313" key="2">
    <source>
        <dbReference type="Proteomes" id="UP000006038"/>
    </source>
</evidence>
<dbReference type="GO" id="GO:0016757">
    <property type="term" value="F:glycosyltransferase activity"/>
    <property type="evidence" value="ECO:0007669"/>
    <property type="project" value="InterPro"/>
</dbReference>
<organism evidence="1">
    <name type="scientific">Oryza brachyantha</name>
    <name type="common">malo sina</name>
    <dbReference type="NCBI Taxonomy" id="4533"/>
    <lineage>
        <taxon>Eukaryota</taxon>
        <taxon>Viridiplantae</taxon>
        <taxon>Streptophyta</taxon>
        <taxon>Embryophyta</taxon>
        <taxon>Tracheophyta</taxon>
        <taxon>Spermatophyta</taxon>
        <taxon>Magnoliopsida</taxon>
        <taxon>Liliopsida</taxon>
        <taxon>Poales</taxon>
        <taxon>Poaceae</taxon>
        <taxon>BOP clade</taxon>
        <taxon>Oryzoideae</taxon>
        <taxon>Oryzeae</taxon>
        <taxon>Oryzinae</taxon>
        <taxon>Oryza</taxon>
    </lineage>
</organism>
<dbReference type="GeneID" id="102706636"/>
<dbReference type="RefSeq" id="XP_040376594.1">
    <property type="nucleotide sequence ID" value="XM_040520660.1"/>
</dbReference>
<reference evidence="1" key="1">
    <citation type="submission" date="2013-04" db="UniProtKB">
        <authorList>
            <consortium name="EnsemblPlants"/>
        </authorList>
    </citation>
    <scope>IDENTIFICATION</scope>
</reference>
<dbReference type="PANTHER" id="PTHR20961:SF28">
    <property type="entry name" value="OS01G0118700 PROTEIN"/>
    <property type="match status" value="1"/>
</dbReference>
<dbReference type="AlphaFoldDB" id="J3LIQ4"/>
<dbReference type="eggNOG" id="KOG4698">
    <property type="taxonomic scope" value="Eukaryota"/>
</dbReference>
<protein>
    <submittedName>
        <fullName evidence="1">Uncharacterized protein</fullName>
    </submittedName>
</protein>